<organism evidence="2 3">
    <name type="scientific">Roseicyclus elongatus DSM 19469</name>
    <dbReference type="NCBI Taxonomy" id="1294273"/>
    <lineage>
        <taxon>Bacteria</taxon>
        <taxon>Pseudomonadati</taxon>
        <taxon>Pseudomonadota</taxon>
        <taxon>Alphaproteobacteria</taxon>
        <taxon>Rhodobacterales</taxon>
        <taxon>Roseobacteraceae</taxon>
        <taxon>Roseicyclus</taxon>
    </lineage>
</organism>
<dbReference type="SUPFAM" id="SSF69848">
    <property type="entry name" value="LCCL domain"/>
    <property type="match status" value="1"/>
</dbReference>
<evidence type="ECO:0000259" key="1">
    <source>
        <dbReference type="PROSITE" id="PS50820"/>
    </source>
</evidence>
<dbReference type="InterPro" id="IPR051957">
    <property type="entry name" value="CRISP-LCCL_domain"/>
</dbReference>
<dbReference type="InterPro" id="IPR036609">
    <property type="entry name" value="LCCL_sf"/>
</dbReference>
<evidence type="ECO:0000313" key="2">
    <source>
        <dbReference type="EMBL" id="AHM05574.1"/>
    </source>
</evidence>
<dbReference type="Gene3D" id="2.170.130.20">
    <property type="entry name" value="LCCL-like domain"/>
    <property type="match status" value="1"/>
</dbReference>
<proteinExistence type="predicted"/>
<keyword evidence="3" id="KW-1185">Reference proteome</keyword>
<name>W8RWJ9_9RHOB</name>
<dbReference type="HOGENOM" id="CLU_2169164_0_0_5"/>
<evidence type="ECO:0000313" key="3">
    <source>
        <dbReference type="Proteomes" id="UP000019593"/>
    </source>
</evidence>
<reference evidence="2 3" key="1">
    <citation type="submission" date="2013-03" db="EMBL/GenBank/DDBJ databases">
        <authorList>
            <person name="Fiebig A."/>
            <person name="Goeker M."/>
            <person name="Klenk H.-P.P."/>
        </authorList>
    </citation>
    <scope>NUCLEOTIDE SEQUENCE [LARGE SCALE GENOMIC DNA]</scope>
    <source>
        <strain evidence="3">DSM 19469</strain>
    </source>
</reference>
<dbReference type="Pfam" id="PF03815">
    <property type="entry name" value="LCCL"/>
    <property type="match status" value="1"/>
</dbReference>
<dbReference type="PANTHER" id="PTHR31331">
    <property type="entry name" value="LCCL DOMAIN PROTEIN (AFU_ORTHOLOGUE AFUA_5G08630)"/>
    <property type="match status" value="1"/>
</dbReference>
<dbReference type="EMBL" id="CP004372">
    <property type="protein sequence ID" value="AHM05574.1"/>
    <property type="molecule type" value="Genomic_DNA"/>
</dbReference>
<dbReference type="Proteomes" id="UP000019593">
    <property type="component" value="Chromosome"/>
</dbReference>
<dbReference type="SMART" id="SM00603">
    <property type="entry name" value="LCCL"/>
    <property type="match status" value="1"/>
</dbReference>
<accession>W8RWJ9</accession>
<dbReference type="PANTHER" id="PTHR31331:SF1">
    <property type="entry name" value="CYSTEINE RICH SECRETORY PROTEIN LCCL DOMAIN CONTAINING 2"/>
    <property type="match status" value="1"/>
</dbReference>
<gene>
    <name evidence="2" type="ORF">roselon_03316</name>
</gene>
<dbReference type="InterPro" id="IPR004043">
    <property type="entry name" value="LCCL"/>
</dbReference>
<dbReference type="PROSITE" id="PS50820">
    <property type="entry name" value="LCCL"/>
    <property type="match status" value="1"/>
</dbReference>
<protein>
    <recommendedName>
        <fullName evidence="1">LCCL domain-containing protein</fullName>
    </recommendedName>
</protein>
<dbReference type="AlphaFoldDB" id="W8RWJ9"/>
<dbReference type="eggNOG" id="ENOG50332YT">
    <property type="taxonomic scope" value="Bacteria"/>
</dbReference>
<sequence>MLAVAGLAAPALADWTASPQSMGLAGQVGQGFPYQCPPTGAVSQVIWGSGHYTSDSAICPAAVHAGRIDVAPGGVVSVVVTGPQTAYGGISRFGVTSNAYGAWDQSYGFR</sequence>
<dbReference type="STRING" id="1294273.roselon_03316"/>
<dbReference type="KEGG" id="red:roselon_03316"/>
<feature type="domain" description="LCCL" evidence="1">
    <location>
        <begin position="46"/>
        <end position="107"/>
    </location>
</feature>